<reference evidence="9 10" key="1">
    <citation type="submission" date="2012-05" db="EMBL/GenBank/DDBJ databases">
        <title>The Genome Sequence of Sutterella wadsworthensis 2_1_59BFAA.</title>
        <authorList>
            <consortium name="The Broad Institute Genome Sequencing Platform"/>
            <person name="Earl A."/>
            <person name="Ward D."/>
            <person name="Feldgarden M."/>
            <person name="Gevers D."/>
            <person name="Daigneault M."/>
            <person name="Strauss J."/>
            <person name="Allen-Vercoe E."/>
            <person name="Walker B."/>
            <person name="Young S.K."/>
            <person name="Zeng Q."/>
            <person name="Gargeya S."/>
            <person name="Fitzgerald M."/>
            <person name="Haas B."/>
            <person name="Abouelleil A."/>
            <person name="Alvarado L."/>
            <person name="Arachchi H.M."/>
            <person name="Berlin A.M."/>
            <person name="Chapman S.B."/>
            <person name="Goldberg J."/>
            <person name="Griggs A."/>
            <person name="Gujja S."/>
            <person name="Hansen M."/>
            <person name="Howarth C."/>
            <person name="Imamovic A."/>
            <person name="Larimer J."/>
            <person name="McCowen C."/>
            <person name="Montmayeur A."/>
            <person name="Murphy C."/>
            <person name="Neiman D."/>
            <person name="Pearson M."/>
            <person name="Priest M."/>
            <person name="Roberts A."/>
            <person name="Saif S."/>
            <person name="Shea T."/>
            <person name="Sisk P."/>
            <person name="Sykes S."/>
            <person name="Wortman J."/>
            <person name="Nusbaum C."/>
            <person name="Birren B."/>
        </authorList>
    </citation>
    <scope>NUCLEOTIDE SEQUENCE [LARGE SCALE GENOMIC DNA]</scope>
    <source>
        <strain evidence="9 10">2_1_59BFAA</strain>
    </source>
</reference>
<dbReference type="SUPFAM" id="SSF52540">
    <property type="entry name" value="P-loop containing nucleoside triphosphate hydrolases"/>
    <property type="match status" value="1"/>
</dbReference>
<dbReference type="GO" id="GO:0051539">
    <property type="term" value="F:4 iron, 4 sulfur cluster binding"/>
    <property type="evidence" value="ECO:0007669"/>
    <property type="project" value="UniProtKB-KW"/>
</dbReference>
<keyword evidence="7 8" id="KW-0411">Iron-sulfur</keyword>
<dbReference type="GO" id="GO:0046872">
    <property type="term" value="F:metal ion binding"/>
    <property type="evidence" value="ECO:0007669"/>
    <property type="project" value="UniProtKB-KW"/>
</dbReference>
<dbReference type="Gene3D" id="3.40.50.300">
    <property type="entry name" value="P-loop containing nucleotide triphosphate hydrolases"/>
    <property type="match status" value="1"/>
</dbReference>
<keyword evidence="10" id="KW-1185">Reference proteome</keyword>
<evidence type="ECO:0000256" key="1">
    <source>
        <dbReference type="ARBA" id="ARBA00001966"/>
    </source>
</evidence>
<accession>K1JXG0</accession>
<dbReference type="PANTHER" id="PTHR42864">
    <property type="entry name" value="LIGHT-INDEPENDENT PROTOCHLOROPHYLLIDE REDUCTASE IRON-SULFUR ATP-BINDING PROTEIN"/>
    <property type="match status" value="1"/>
</dbReference>
<evidence type="ECO:0000256" key="8">
    <source>
        <dbReference type="RuleBase" id="RU003688"/>
    </source>
</evidence>
<proteinExistence type="inferred from homology"/>
<gene>
    <name evidence="9" type="ORF">HMPREF9465_00045</name>
</gene>
<dbReference type="eggNOG" id="COG1348">
    <property type="taxonomic scope" value="Bacteria"/>
</dbReference>
<dbReference type="PRINTS" id="PR00091">
    <property type="entry name" value="NITROGNASEII"/>
</dbReference>
<dbReference type="RefSeq" id="WP_005432955.1">
    <property type="nucleotide sequence ID" value="NZ_JH815513.1"/>
</dbReference>
<dbReference type="Pfam" id="PF00142">
    <property type="entry name" value="Fer4_NifH"/>
    <property type="match status" value="1"/>
</dbReference>
<dbReference type="PROSITE" id="PS51026">
    <property type="entry name" value="NIFH_FRXC_3"/>
    <property type="match status" value="1"/>
</dbReference>
<keyword evidence="8" id="KW-0560">Oxidoreductase</keyword>
<organism evidence="9 10">
    <name type="scientific">Sutterella wadsworthensis 2_1_59BFAA</name>
    <dbReference type="NCBI Taxonomy" id="742823"/>
    <lineage>
        <taxon>Bacteria</taxon>
        <taxon>Pseudomonadati</taxon>
        <taxon>Pseudomonadota</taxon>
        <taxon>Betaproteobacteria</taxon>
        <taxon>Burkholderiales</taxon>
        <taxon>Sutterellaceae</taxon>
        <taxon>Sutterella</taxon>
    </lineage>
</organism>
<evidence type="ECO:0000256" key="6">
    <source>
        <dbReference type="ARBA" id="ARBA00023004"/>
    </source>
</evidence>
<dbReference type="PROSITE" id="PS00746">
    <property type="entry name" value="NIFH_FRXC_1"/>
    <property type="match status" value="1"/>
</dbReference>
<keyword evidence="5 8" id="KW-0067">ATP-binding</keyword>
<dbReference type="InterPro" id="IPR000392">
    <property type="entry name" value="NifH/frxC"/>
</dbReference>
<evidence type="ECO:0000256" key="7">
    <source>
        <dbReference type="ARBA" id="ARBA00023014"/>
    </source>
</evidence>
<dbReference type="EMBL" id="ADMG01000002">
    <property type="protein sequence ID" value="EKB32362.1"/>
    <property type="molecule type" value="Genomic_DNA"/>
</dbReference>
<evidence type="ECO:0000256" key="2">
    <source>
        <dbReference type="ARBA" id="ARBA00005504"/>
    </source>
</evidence>
<dbReference type="InterPro" id="IPR027417">
    <property type="entry name" value="P-loop_NTPase"/>
</dbReference>
<dbReference type="HOGENOM" id="CLU_059373_0_0_4"/>
<dbReference type="PROSITE" id="PS00692">
    <property type="entry name" value="NIFH_FRXC_2"/>
    <property type="match status" value="1"/>
</dbReference>
<dbReference type="PIRSF" id="PIRSF000363">
    <property type="entry name" value="Nitrogenase_iron"/>
    <property type="match status" value="1"/>
</dbReference>
<dbReference type="InterPro" id="IPR030655">
    <property type="entry name" value="NifH/chlL_CS"/>
</dbReference>
<sequence>MPTLDSPTLDTVFFDYDRKPLSRHPMTCLAIYGKGGIGKSTTAANVALALAQDGRRVMLVGCDPKADSTALLRGGAKIETVLSLLRTKHKSELRLDDMVVEGKGGVLCVEAGGPRPGVGCAGRGIIAAFEALRAQDAFNILRPDVVIFDVLGDVVCGGFAMPIRDGWARNVFIITSGENMAIHAAANIATAVETFAERGYARLGGIILNARDVPREAEKVEELACDLNTTIVGRLPRSAEVQEADALGLTVLEHAPSSGMADRYRELARHLVEACAATRPEPARGGFTF</sequence>
<evidence type="ECO:0000313" key="10">
    <source>
        <dbReference type="Proteomes" id="UP000005835"/>
    </source>
</evidence>
<evidence type="ECO:0000313" key="9">
    <source>
        <dbReference type="EMBL" id="EKB32362.1"/>
    </source>
</evidence>
<dbReference type="AlphaFoldDB" id="K1JXG0"/>
<comment type="similarity">
    <text evidence="2 8">Belongs to the NifH/BchL/ChlL family.</text>
</comment>
<evidence type="ECO:0000256" key="3">
    <source>
        <dbReference type="ARBA" id="ARBA00022723"/>
    </source>
</evidence>
<dbReference type="Proteomes" id="UP000005835">
    <property type="component" value="Unassembled WGS sequence"/>
</dbReference>
<keyword evidence="4 8" id="KW-0547">Nucleotide-binding</keyword>
<dbReference type="STRING" id="742823.HMPREF9465_00045"/>
<comment type="cofactor">
    <cofactor evidence="1">
        <name>[4Fe-4S] cluster</name>
        <dbReference type="ChEBI" id="CHEBI:49883"/>
    </cofactor>
</comment>
<evidence type="ECO:0000256" key="5">
    <source>
        <dbReference type="ARBA" id="ARBA00022840"/>
    </source>
</evidence>
<protein>
    <submittedName>
        <fullName evidence="9">Nitrogenase iron protein</fullName>
    </submittedName>
</protein>
<dbReference type="GO" id="GO:0005524">
    <property type="term" value="F:ATP binding"/>
    <property type="evidence" value="ECO:0007669"/>
    <property type="project" value="UniProtKB-KW"/>
</dbReference>
<dbReference type="GO" id="GO:0016491">
    <property type="term" value="F:oxidoreductase activity"/>
    <property type="evidence" value="ECO:0007669"/>
    <property type="project" value="UniProtKB-KW"/>
</dbReference>
<dbReference type="PANTHER" id="PTHR42864:SF2">
    <property type="entry name" value="LIGHT-INDEPENDENT PROTOCHLOROPHYLLIDE REDUCTASE IRON-SULFUR ATP-BINDING PROTEIN"/>
    <property type="match status" value="1"/>
</dbReference>
<keyword evidence="8" id="KW-0004">4Fe-4S</keyword>
<evidence type="ECO:0000256" key="4">
    <source>
        <dbReference type="ARBA" id="ARBA00022741"/>
    </source>
</evidence>
<comment type="caution">
    <text evidence="9">The sequence shown here is derived from an EMBL/GenBank/DDBJ whole genome shotgun (WGS) entry which is preliminary data.</text>
</comment>
<dbReference type="PATRIC" id="fig|742823.3.peg.49"/>
<keyword evidence="6 8" id="KW-0408">Iron</keyword>
<dbReference type="CDD" id="cd02040">
    <property type="entry name" value="NifH"/>
    <property type="match status" value="1"/>
</dbReference>
<name>K1JXG0_9BURK</name>
<keyword evidence="3 8" id="KW-0479">Metal-binding</keyword>